<dbReference type="InterPro" id="IPR002657">
    <property type="entry name" value="BilAc:Na_symport/Acr3"/>
</dbReference>
<keyword evidence="4 5" id="KW-0472">Membrane</keyword>
<dbReference type="GO" id="GO:0016020">
    <property type="term" value="C:membrane"/>
    <property type="evidence" value="ECO:0007669"/>
    <property type="project" value="UniProtKB-SubCell"/>
</dbReference>
<comment type="subcellular location">
    <subcellularLocation>
        <location evidence="1">Membrane</location>
        <topology evidence="1">Multi-pass membrane protein</topology>
    </subcellularLocation>
</comment>
<reference evidence="6 7" key="1">
    <citation type="journal article" date="2015" name="Stand. Genomic Sci.">
        <title>Genomic Encyclopedia of Bacterial and Archaeal Type Strains, Phase III: the genomes of soil and plant-associated and newly described type strains.</title>
        <authorList>
            <person name="Whitman W.B."/>
            <person name="Woyke T."/>
            <person name="Klenk H.P."/>
            <person name="Zhou Y."/>
            <person name="Lilburn T.G."/>
            <person name="Beck B.J."/>
            <person name="De Vos P."/>
            <person name="Vandamme P."/>
            <person name="Eisen J.A."/>
            <person name="Garrity G."/>
            <person name="Hugenholtz P."/>
            <person name="Kyrpides N.C."/>
        </authorList>
    </citation>
    <scope>NUCLEOTIDE SEQUENCE [LARGE SCALE GENOMIC DNA]</scope>
    <source>
        <strain evidence="6 7">CGMCC 1.2546</strain>
    </source>
</reference>
<evidence type="ECO:0000256" key="2">
    <source>
        <dbReference type="ARBA" id="ARBA00022692"/>
    </source>
</evidence>
<dbReference type="Proteomes" id="UP000317122">
    <property type="component" value="Unassembled WGS sequence"/>
</dbReference>
<evidence type="ECO:0000256" key="5">
    <source>
        <dbReference type="SAM" id="Phobius"/>
    </source>
</evidence>
<feature type="transmembrane region" description="Helical" evidence="5">
    <location>
        <begin position="136"/>
        <end position="157"/>
    </location>
</feature>
<keyword evidence="2 5" id="KW-0812">Transmembrane</keyword>
<evidence type="ECO:0000256" key="1">
    <source>
        <dbReference type="ARBA" id="ARBA00004141"/>
    </source>
</evidence>
<evidence type="ECO:0000313" key="7">
    <source>
        <dbReference type="Proteomes" id="UP000317122"/>
    </source>
</evidence>
<name>A0A562MI72_9HYPH</name>
<dbReference type="AlphaFoldDB" id="A0A562MI72"/>
<evidence type="ECO:0000256" key="3">
    <source>
        <dbReference type="ARBA" id="ARBA00022989"/>
    </source>
</evidence>
<comment type="caution">
    <text evidence="6">The sequence shown here is derived from an EMBL/GenBank/DDBJ whole genome shotgun (WGS) entry which is preliminary data.</text>
</comment>
<evidence type="ECO:0000313" key="6">
    <source>
        <dbReference type="EMBL" id="TWI19231.1"/>
    </source>
</evidence>
<feature type="transmembrane region" description="Helical" evidence="5">
    <location>
        <begin position="169"/>
        <end position="189"/>
    </location>
</feature>
<keyword evidence="3 5" id="KW-1133">Transmembrane helix</keyword>
<feature type="transmembrane region" description="Helical" evidence="5">
    <location>
        <begin position="6"/>
        <end position="28"/>
    </location>
</feature>
<proteinExistence type="predicted"/>
<evidence type="ECO:0000256" key="4">
    <source>
        <dbReference type="ARBA" id="ARBA00023136"/>
    </source>
</evidence>
<feature type="transmembrane region" description="Helical" evidence="5">
    <location>
        <begin position="40"/>
        <end position="62"/>
    </location>
</feature>
<keyword evidence="7" id="KW-1185">Reference proteome</keyword>
<feature type="transmembrane region" description="Helical" evidence="5">
    <location>
        <begin position="68"/>
        <end position="85"/>
    </location>
</feature>
<gene>
    <name evidence="6" type="ORF">IQ26_07149</name>
</gene>
<sequence length="285" mass="29827">MTLPGVVSLAFAVSLFVLVLALGLKTTLDDVTFLFRNPGLLIRSILAMNVILFALVVLASVMFDLDPAIKIALVALAVSPVPPLLPGKQISAGGAAHYAVGLLVAAAIVAIFLVPISIEVMEYAFPFQLHISPSKVLSVIVLSIFAPLILGMIIARLAPDFAERIGPPLSSMAGVLLLVALIPTCVSAWPDLWRLVGDGVVLCLILFTAIGLLVGHLLGGPDAGNRTVLALASGTRHPGIAMAIAGLNFPDEPGVAALIVYHLVIGALVSAPYIRWRVHLGRRLS</sequence>
<dbReference type="RefSeq" id="WP_145723105.1">
    <property type="nucleotide sequence ID" value="NZ_BSPF01000130.1"/>
</dbReference>
<feature type="transmembrane region" description="Helical" evidence="5">
    <location>
        <begin position="255"/>
        <end position="274"/>
    </location>
</feature>
<accession>A0A562MI72</accession>
<dbReference type="Gene3D" id="1.20.1530.20">
    <property type="match status" value="1"/>
</dbReference>
<dbReference type="EMBL" id="VLKT01000085">
    <property type="protein sequence ID" value="TWI19231.1"/>
    <property type="molecule type" value="Genomic_DNA"/>
</dbReference>
<dbReference type="Pfam" id="PF01758">
    <property type="entry name" value="SBF"/>
    <property type="match status" value="1"/>
</dbReference>
<organism evidence="6 7">
    <name type="scientific">Mesorhizobium tianshanense</name>
    <dbReference type="NCBI Taxonomy" id="39844"/>
    <lineage>
        <taxon>Bacteria</taxon>
        <taxon>Pseudomonadati</taxon>
        <taxon>Pseudomonadota</taxon>
        <taxon>Alphaproteobacteria</taxon>
        <taxon>Hyphomicrobiales</taxon>
        <taxon>Phyllobacteriaceae</taxon>
        <taxon>Mesorhizobium</taxon>
    </lineage>
</organism>
<dbReference type="InterPro" id="IPR038770">
    <property type="entry name" value="Na+/solute_symporter_sf"/>
</dbReference>
<dbReference type="OrthoDB" id="581741at2"/>
<feature type="transmembrane region" description="Helical" evidence="5">
    <location>
        <begin position="97"/>
        <end position="116"/>
    </location>
</feature>
<protein>
    <submittedName>
        <fullName evidence="6">Putative Na+-dependent transporter</fullName>
    </submittedName>
</protein>
<feature type="transmembrane region" description="Helical" evidence="5">
    <location>
        <begin position="195"/>
        <end position="215"/>
    </location>
</feature>